<sequence>MSTTSRTRLHPAAIVSLVIGGLIIIGALAFLSWFLISTSSTPNQQATQKLVQWQEIFEKYRSAHDTLPEMPAGGYCLGTGFPIGAGGTANCRDYDAETHYTEEASAPLRDALASVSELPQGVSAAVRGTVGPYALYDDAGVRLLTAEDGTCEAPAVEVWNDGGGLFICQILLTR</sequence>
<keyword evidence="1" id="KW-0812">Transmembrane</keyword>
<gene>
    <name evidence="2" type="ORF">RWH44_11625</name>
</gene>
<dbReference type="EMBL" id="JAWDIT010000004">
    <property type="protein sequence ID" value="MDU0346348.1"/>
    <property type="molecule type" value="Genomic_DNA"/>
</dbReference>
<feature type="transmembrane region" description="Helical" evidence="1">
    <location>
        <begin position="12"/>
        <end position="36"/>
    </location>
</feature>
<accession>A0ABU3SNH2</accession>
<evidence type="ECO:0000256" key="1">
    <source>
        <dbReference type="SAM" id="Phobius"/>
    </source>
</evidence>
<keyword evidence="1" id="KW-0472">Membrane</keyword>
<organism evidence="2 3">
    <name type="scientific">Microbacterium phycohabitans</name>
    <dbReference type="NCBI Taxonomy" id="3075993"/>
    <lineage>
        <taxon>Bacteria</taxon>
        <taxon>Bacillati</taxon>
        <taxon>Actinomycetota</taxon>
        <taxon>Actinomycetes</taxon>
        <taxon>Micrococcales</taxon>
        <taxon>Microbacteriaceae</taxon>
        <taxon>Microbacterium</taxon>
    </lineage>
</organism>
<dbReference type="Proteomes" id="UP001261125">
    <property type="component" value="Unassembled WGS sequence"/>
</dbReference>
<evidence type="ECO:0000313" key="2">
    <source>
        <dbReference type="EMBL" id="MDU0346348.1"/>
    </source>
</evidence>
<keyword evidence="1" id="KW-1133">Transmembrane helix</keyword>
<protein>
    <submittedName>
        <fullName evidence="2">Uncharacterized protein</fullName>
    </submittedName>
</protein>
<evidence type="ECO:0000313" key="3">
    <source>
        <dbReference type="Proteomes" id="UP001261125"/>
    </source>
</evidence>
<comment type="caution">
    <text evidence="2">The sequence shown here is derived from an EMBL/GenBank/DDBJ whole genome shotgun (WGS) entry which is preliminary data.</text>
</comment>
<dbReference type="RefSeq" id="WP_316004693.1">
    <property type="nucleotide sequence ID" value="NZ_JAWDIT010000004.1"/>
</dbReference>
<keyword evidence="3" id="KW-1185">Reference proteome</keyword>
<proteinExistence type="predicted"/>
<name>A0ABU3SNH2_9MICO</name>
<reference evidence="2 3" key="1">
    <citation type="submission" date="2023-09" db="EMBL/GenBank/DDBJ databases">
        <title>Microbacterium fusihabitans sp. nov., Microbacterium phycihabitans sp. nov., and Microbacterium cervinum sp. nov., isolated from dried seaweeds of beach.</title>
        <authorList>
            <person name="Lee S.D."/>
        </authorList>
    </citation>
    <scope>NUCLEOTIDE SEQUENCE [LARGE SCALE GENOMIC DNA]</scope>
    <source>
        <strain evidence="2 3">KSW2-29</strain>
    </source>
</reference>